<feature type="binding site" evidence="2">
    <location>
        <position position="145"/>
    </location>
    <ligand>
        <name>Fe cation</name>
        <dbReference type="ChEBI" id="CHEBI:24875"/>
    </ligand>
</feature>
<comment type="cofactor">
    <cofactor evidence="2">
        <name>Fe(2+)</name>
        <dbReference type="ChEBI" id="CHEBI:29033"/>
    </cofactor>
    <text evidence="2">Binds 1 Fe(2+) ion.</text>
</comment>
<sequence length="178" mass="19651">MAVIKIVTIPNQILTTPAKKVVVFDNETRTLISDLLDTAREAKNPEAAGLAAPQIGISRRVCVVREFFVNPSNKDKLVAKDYVLVNPKIISASKEKELDIEACLSVPNVYGMVERAKKVKVKAQDGDGNEIRLTASGFLARVVQHEIDHLDGILFTSKLVGKSYTEEELEKIESGVRY</sequence>
<dbReference type="GO" id="GO:0042586">
    <property type="term" value="F:peptide deformylase activity"/>
    <property type="evidence" value="ECO:0007669"/>
    <property type="project" value="UniProtKB-UniRule"/>
</dbReference>
<accession>A0A7C4XIE2</accession>
<feature type="binding site" evidence="2">
    <location>
        <position position="149"/>
    </location>
    <ligand>
        <name>Fe cation</name>
        <dbReference type="ChEBI" id="CHEBI:24875"/>
    </ligand>
</feature>
<comment type="caution">
    <text evidence="3">The sequence shown here is derived from an EMBL/GenBank/DDBJ whole genome shotgun (WGS) entry which is preliminary data.</text>
</comment>
<feature type="active site" evidence="2">
    <location>
        <position position="146"/>
    </location>
</feature>
<dbReference type="EC" id="3.5.1.88" evidence="2"/>
<comment type="catalytic activity">
    <reaction evidence="2">
        <text>N-terminal N-formyl-L-methionyl-[peptide] + H2O = N-terminal L-methionyl-[peptide] + formate</text>
        <dbReference type="Rhea" id="RHEA:24420"/>
        <dbReference type="Rhea" id="RHEA-COMP:10639"/>
        <dbReference type="Rhea" id="RHEA-COMP:10640"/>
        <dbReference type="ChEBI" id="CHEBI:15377"/>
        <dbReference type="ChEBI" id="CHEBI:15740"/>
        <dbReference type="ChEBI" id="CHEBI:49298"/>
        <dbReference type="ChEBI" id="CHEBI:64731"/>
        <dbReference type="EC" id="3.5.1.88"/>
    </reaction>
</comment>
<comment type="similarity">
    <text evidence="1 2">Belongs to the polypeptide deformylase family.</text>
</comment>
<organism evidence="3">
    <name type="scientific">candidate division WWE3 bacterium</name>
    <dbReference type="NCBI Taxonomy" id="2053526"/>
    <lineage>
        <taxon>Bacteria</taxon>
        <taxon>Katanobacteria</taxon>
    </lineage>
</organism>
<comment type="function">
    <text evidence="2">Removes the formyl group from the N-terminal Met of newly synthesized proteins. Requires at least a dipeptide for an efficient rate of reaction. N-terminal L-methionine is a prerequisite for activity but the enzyme has broad specificity at other positions.</text>
</comment>
<evidence type="ECO:0000256" key="1">
    <source>
        <dbReference type="ARBA" id="ARBA00010759"/>
    </source>
</evidence>
<proteinExistence type="inferred from homology"/>
<keyword evidence="2" id="KW-0408">Iron</keyword>
<gene>
    <name evidence="2 3" type="primary">def</name>
    <name evidence="3" type="ORF">ENR63_02220</name>
</gene>
<dbReference type="SUPFAM" id="SSF56420">
    <property type="entry name" value="Peptide deformylase"/>
    <property type="match status" value="1"/>
</dbReference>
<dbReference type="InterPro" id="IPR036821">
    <property type="entry name" value="Peptide_deformylase_sf"/>
</dbReference>
<dbReference type="PANTHER" id="PTHR10458">
    <property type="entry name" value="PEPTIDE DEFORMYLASE"/>
    <property type="match status" value="1"/>
</dbReference>
<dbReference type="AlphaFoldDB" id="A0A7C4XIE2"/>
<dbReference type="HAMAP" id="MF_00163">
    <property type="entry name" value="Pep_deformylase"/>
    <property type="match status" value="1"/>
</dbReference>
<dbReference type="CDD" id="cd00487">
    <property type="entry name" value="Pep_deformylase"/>
    <property type="match status" value="1"/>
</dbReference>
<keyword evidence="2" id="KW-0648">Protein biosynthesis</keyword>
<keyword evidence="2 3" id="KW-0378">Hydrolase</keyword>
<dbReference type="Pfam" id="PF01327">
    <property type="entry name" value="Pep_deformylase"/>
    <property type="match status" value="1"/>
</dbReference>
<dbReference type="NCBIfam" id="TIGR00079">
    <property type="entry name" value="pept_deformyl"/>
    <property type="match status" value="1"/>
</dbReference>
<name>A0A7C4XIE2_UNCKA</name>
<dbReference type="InterPro" id="IPR023635">
    <property type="entry name" value="Peptide_deformylase"/>
</dbReference>
<dbReference type="EMBL" id="DSRT01000118">
    <property type="protein sequence ID" value="HGW29716.1"/>
    <property type="molecule type" value="Genomic_DNA"/>
</dbReference>
<dbReference type="PIRSF" id="PIRSF004749">
    <property type="entry name" value="Pep_def"/>
    <property type="match status" value="1"/>
</dbReference>
<dbReference type="NCBIfam" id="NF001159">
    <property type="entry name" value="PRK00150.1-3"/>
    <property type="match status" value="1"/>
</dbReference>
<dbReference type="PRINTS" id="PR01576">
    <property type="entry name" value="PDEFORMYLASE"/>
</dbReference>
<keyword evidence="2" id="KW-0479">Metal-binding</keyword>
<dbReference type="PANTHER" id="PTHR10458:SF22">
    <property type="entry name" value="PEPTIDE DEFORMYLASE"/>
    <property type="match status" value="1"/>
</dbReference>
<dbReference type="Gene3D" id="3.90.45.10">
    <property type="entry name" value="Peptide deformylase"/>
    <property type="match status" value="1"/>
</dbReference>
<dbReference type="GO" id="GO:0046872">
    <property type="term" value="F:metal ion binding"/>
    <property type="evidence" value="ECO:0007669"/>
    <property type="project" value="UniProtKB-KW"/>
</dbReference>
<evidence type="ECO:0000313" key="3">
    <source>
        <dbReference type="EMBL" id="HGW29716.1"/>
    </source>
</evidence>
<protein>
    <recommendedName>
        <fullName evidence="2">Peptide deformylase</fullName>
        <shortName evidence="2">PDF</shortName>
        <ecNumber evidence="2">3.5.1.88</ecNumber>
    </recommendedName>
    <alternativeName>
        <fullName evidence="2">Polypeptide deformylase</fullName>
    </alternativeName>
</protein>
<evidence type="ECO:0000256" key="2">
    <source>
        <dbReference type="HAMAP-Rule" id="MF_00163"/>
    </source>
</evidence>
<dbReference type="GO" id="GO:0006412">
    <property type="term" value="P:translation"/>
    <property type="evidence" value="ECO:0007669"/>
    <property type="project" value="UniProtKB-UniRule"/>
</dbReference>
<reference evidence="3" key="1">
    <citation type="journal article" date="2020" name="mSystems">
        <title>Genome- and Community-Level Interaction Insights into Carbon Utilization and Element Cycling Functions of Hydrothermarchaeota in Hydrothermal Sediment.</title>
        <authorList>
            <person name="Zhou Z."/>
            <person name="Liu Y."/>
            <person name="Xu W."/>
            <person name="Pan J."/>
            <person name="Luo Z.H."/>
            <person name="Li M."/>
        </authorList>
    </citation>
    <scope>NUCLEOTIDE SEQUENCE [LARGE SCALE GENOMIC DNA]</scope>
    <source>
        <strain evidence="3">SpSt-417</strain>
    </source>
</reference>
<feature type="binding site" evidence="2">
    <location>
        <position position="103"/>
    </location>
    <ligand>
        <name>Fe cation</name>
        <dbReference type="ChEBI" id="CHEBI:24875"/>
    </ligand>
</feature>